<organism evidence="6 7">
    <name type="scientific">Paenibacillus chartarius</name>
    <dbReference type="NCBI Taxonomy" id="747481"/>
    <lineage>
        <taxon>Bacteria</taxon>
        <taxon>Bacillati</taxon>
        <taxon>Bacillota</taxon>
        <taxon>Bacilli</taxon>
        <taxon>Bacillales</taxon>
        <taxon>Paenibacillaceae</taxon>
        <taxon>Paenibacillus</taxon>
    </lineage>
</organism>
<evidence type="ECO:0000313" key="7">
    <source>
        <dbReference type="Proteomes" id="UP001589776"/>
    </source>
</evidence>
<reference evidence="6 7" key="1">
    <citation type="submission" date="2024-09" db="EMBL/GenBank/DDBJ databases">
        <authorList>
            <person name="Sun Q."/>
            <person name="Mori K."/>
        </authorList>
    </citation>
    <scope>NUCLEOTIDE SEQUENCE [LARGE SCALE GENOMIC DNA]</scope>
    <source>
        <strain evidence="6 7">CCM 7759</strain>
    </source>
</reference>
<dbReference type="InterPro" id="IPR046335">
    <property type="entry name" value="LacI/GalR-like_sensor"/>
</dbReference>
<dbReference type="Proteomes" id="UP001589776">
    <property type="component" value="Unassembled WGS sequence"/>
</dbReference>
<evidence type="ECO:0000256" key="3">
    <source>
        <dbReference type="ARBA" id="ARBA00023125"/>
    </source>
</evidence>
<dbReference type="SMART" id="SM00354">
    <property type="entry name" value="HTH_LACI"/>
    <property type="match status" value="1"/>
</dbReference>
<evidence type="ECO:0000259" key="5">
    <source>
        <dbReference type="PROSITE" id="PS50932"/>
    </source>
</evidence>
<evidence type="ECO:0000256" key="4">
    <source>
        <dbReference type="ARBA" id="ARBA00023163"/>
    </source>
</evidence>
<name>A0ABV6DKI7_9BACL</name>
<dbReference type="Gene3D" id="1.10.260.40">
    <property type="entry name" value="lambda repressor-like DNA-binding domains"/>
    <property type="match status" value="1"/>
</dbReference>
<feature type="domain" description="HTH lacI-type" evidence="5">
    <location>
        <begin position="3"/>
        <end position="57"/>
    </location>
</feature>
<keyword evidence="1" id="KW-0678">Repressor</keyword>
<dbReference type="SUPFAM" id="SSF53822">
    <property type="entry name" value="Periplasmic binding protein-like I"/>
    <property type="match status" value="1"/>
</dbReference>
<keyword evidence="2" id="KW-0805">Transcription regulation</keyword>
<keyword evidence="3 6" id="KW-0238">DNA-binding</keyword>
<dbReference type="SUPFAM" id="SSF47413">
    <property type="entry name" value="lambda repressor-like DNA-binding domains"/>
    <property type="match status" value="1"/>
</dbReference>
<dbReference type="EMBL" id="JBHLWN010000046">
    <property type="protein sequence ID" value="MFC0213164.1"/>
    <property type="molecule type" value="Genomic_DNA"/>
</dbReference>
<dbReference type="PANTHER" id="PTHR30146:SF148">
    <property type="entry name" value="HTH-TYPE TRANSCRIPTIONAL REPRESSOR PURR-RELATED"/>
    <property type="match status" value="1"/>
</dbReference>
<dbReference type="Pfam" id="PF00356">
    <property type="entry name" value="LacI"/>
    <property type="match status" value="1"/>
</dbReference>
<dbReference type="PANTHER" id="PTHR30146">
    <property type="entry name" value="LACI-RELATED TRANSCRIPTIONAL REPRESSOR"/>
    <property type="match status" value="1"/>
</dbReference>
<keyword evidence="4" id="KW-0804">Transcription</keyword>
<dbReference type="Gene3D" id="3.40.50.2300">
    <property type="match status" value="2"/>
</dbReference>
<protein>
    <submittedName>
        <fullName evidence="6">LacI family DNA-binding transcriptional regulator</fullName>
    </submittedName>
</protein>
<comment type="caution">
    <text evidence="6">The sequence shown here is derived from an EMBL/GenBank/DDBJ whole genome shotgun (WGS) entry which is preliminary data.</text>
</comment>
<gene>
    <name evidence="6" type="ORF">ACFFK0_11980</name>
</gene>
<dbReference type="CDD" id="cd06267">
    <property type="entry name" value="PBP1_LacI_sugar_binding-like"/>
    <property type="match status" value="1"/>
</dbReference>
<keyword evidence="7" id="KW-1185">Reference proteome</keyword>
<proteinExistence type="predicted"/>
<dbReference type="PROSITE" id="PS50932">
    <property type="entry name" value="HTH_LACI_2"/>
    <property type="match status" value="1"/>
</dbReference>
<dbReference type="CDD" id="cd01392">
    <property type="entry name" value="HTH_LacI"/>
    <property type="match status" value="1"/>
</dbReference>
<evidence type="ECO:0000313" key="6">
    <source>
        <dbReference type="EMBL" id="MFC0213164.1"/>
    </source>
</evidence>
<dbReference type="PRINTS" id="PR00036">
    <property type="entry name" value="HTHLACI"/>
</dbReference>
<dbReference type="PROSITE" id="PS00356">
    <property type="entry name" value="HTH_LACI_1"/>
    <property type="match status" value="1"/>
</dbReference>
<dbReference type="Pfam" id="PF13377">
    <property type="entry name" value="Peripla_BP_3"/>
    <property type="match status" value="1"/>
</dbReference>
<sequence length="340" mass="37207">MSVTIKDIAKLAGVSHTTVSRAMNDSPLINEETKQRIRHLAAELGYTPNLYAKSLVSDRSHHIGLFFSTLYTGTSSGFFHDAVRGANEVFREGYQLVVKGIDDCRLSGFHSVTGKSLDGIVVVSQTEEDDDFLRYVQQKGIPYVVMNRQLEEGQCINVVSDESDGVRSMVRHLLALGHRSIGLIEGIPGFRSTKVRREGYMTELTDAGVPIRSEYIVSGEYTVESGFAAMRRLLRNRNGPTAVFCANDQMALGALKAIAEAGLRVPQDMTVAGFDDDTFAAYVTPALTTVRRPMAEMSRMAAERLLGAIEGKGAAPETVYVRTELVVRDSAAPPAARREL</sequence>
<evidence type="ECO:0000256" key="1">
    <source>
        <dbReference type="ARBA" id="ARBA00022491"/>
    </source>
</evidence>
<dbReference type="InterPro" id="IPR000843">
    <property type="entry name" value="HTH_LacI"/>
</dbReference>
<dbReference type="InterPro" id="IPR010982">
    <property type="entry name" value="Lambda_DNA-bd_dom_sf"/>
</dbReference>
<accession>A0ABV6DKI7</accession>
<dbReference type="GO" id="GO:0003677">
    <property type="term" value="F:DNA binding"/>
    <property type="evidence" value="ECO:0007669"/>
    <property type="project" value="UniProtKB-KW"/>
</dbReference>
<dbReference type="InterPro" id="IPR028082">
    <property type="entry name" value="Peripla_BP_I"/>
</dbReference>
<dbReference type="RefSeq" id="WP_377470425.1">
    <property type="nucleotide sequence ID" value="NZ_JBHLWN010000046.1"/>
</dbReference>
<evidence type="ECO:0000256" key="2">
    <source>
        <dbReference type="ARBA" id="ARBA00023015"/>
    </source>
</evidence>